<dbReference type="RefSeq" id="WP_016172735.1">
    <property type="nucleotide sequence ID" value="NZ_ASWK01000001.1"/>
</dbReference>
<keyword evidence="3" id="KW-1185">Reference proteome</keyword>
<dbReference type="CDD" id="cd04301">
    <property type="entry name" value="NAT_SF"/>
    <property type="match status" value="1"/>
</dbReference>
<accession>S1NMN9</accession>
<dbReference type="Proteomes" id="UP000014127">
    <property type="component" value="Unassembled WGS sequence"/>
</dbReference>
<dbReference type="eggNOG" id="COG0456">
    <property type="taxonomic scope" value="Bacteria"/>
</dbReference>
<dbReference type="InterPro" id="IPR000182">
    <property type="entry name" value="GNAT_dom"/>
</dbReference>
<organism evidence="2 3">
    <name type="scientific">Enterococcus dispar ATCC 51266</name>
    <dbReference type="NCBI Taxonomy" id="1139219"/>
    <lineage>
        <taxon>Bacteria</taxon>
        <taxon>Bacillati</taxon>
        <taxon>Bacillota</taxon>
        <taxon>Bacilli</taxon>
        <taxon>Lactobacillales</taxon>
        <taxon>Enterococcaceae</taxon>
        <taxon>Enterococcus</taxon>
    </lineage>
</organism>
<protein>
    <recommendedName>
        <fullName evidence="1">N-acetyltransferase domain-containing protein</fullName>
    </recommendedName>
</protein>
<dbReference type="Gene3D" id="3.40.630.30">
    <property type="match status" value="1"/>
</dbReference>
<dbReference type="PATRIC" id="fig|1139219.3.peg.1527"/>
<dbReference type="Pfam" id="PF00583">
    <property type="entry name" value="Acetyltransf_1"/>
    <property type="match status" value="1"/>
</dbReference>
<reference evidence="2 3" key="1">
    <citation type="submission" date="2013-03" db="EMBL/GenBank/DDBJ databases">
        <title>The Genome Sequence of Enterococcus dispar ATCC_51266 (Illumina only assembly).</title>
        <authorList>
            <consortium name="The Broad Institute Genomics Platform"/>
            <consortium name="The Broad Institute Genome Sequencing Center for Infectious Disease"/>
            <person name="Earl A."/>
            <person name="Russ C."/>
            <person name="Gilmore M."/>
            <person name="Surin D."/>
            <person name="Walker B."/>
            <person name="Young S."/>
            <person name="Zeng Q."/>
            <person name="Gargeya S."/>
            <person name="Fitzgerald M."/>
            <person name="Haas B."/>
            <person name="Abouelleil A."/>
            <person name="Allen A.W."/>
            <person name="Alvarado L."/>
            <person name="Arachchi H.M."/>
            <person name="Berlin A.M."/>
            <person name="Chapman S.B."/>
            <person name="Gainer-Dewar J."/>
            <person name="Goldberg J."/>
            <person name="Griggs A."/>
            <person name="Gujja S."/>
            <person name="Hansen M."/>
            <person name="Howarth C."/>
            <person name="Imamovic A."/>
            <person name="Ireland A."/>
            <person name="Larimer J."/>
            <person name="McCowan C."/>
            <person name="Murphy C."/>
            <person name="Pearson M."/>
            <person name="Poon T.W."/>
            <person name="Priest M."/>
            <person name="Roberts A."/>
            <person name="Saif S."/>
            <person name="Shea T."/>
            <person name="Sisk P."/>
            <person name="Sykes S."/>
            <person name="Wortman J."/>
            <person name="Nusbaum C."/>
            <person name="Birren B."/>
        </authorList>
    </citation>
    <scope>NUCLEOTIDE SEQUENCE [LARGE SCALE GENOMIC DNA]</scope>
    <source>
        <strain evidence="2 3">ATCC 51266</strain>
    </source>
</reference>
<dbReference type="OrthoDB" id="5419426at2"/>
<dbReference type="InterPro" id="IPR016181">
    <property type="entry name" value="Acyl_CoA_acyltransferase"/>
</dbReference>
<evidence type="ECO:0000259" key="1">
    <source>
        <dbReference type="PROSITE" id="PS51186"/>
    </source>
</evidence>
<evidence type="ECO:0000313" key="3">
    <source>
        <dbReference type="Proteomes" id="UP000014127"/>
    </source>
</evidence>
<dbReference type="PANTHER" id="PTHR43305">
    <property type="entry name" value="FAMILY N-ACETYLTRANSFERASE, PUTATIVE (AFU_ORTHOLOGUE AFUA_2G01380)-RELATED"/>
    <property type="match status" value="1"/>
</dbReference>
<dbReference type="HOGENOM" id="CLU_013985_11_2_9"/>
<proteinExistence type="predicted"/>
<dbReference type="EMBL" id="AHYR01000005">
    <property type="protein sequence ID" value="EOT41393.1"/>
    <property type="molecule type" value="Genomic_DNA"/>
</dbReference>
<gene>
    <name evidence="2" type="ORF">OMK_01569</name>
</gene>
<feature type="domain" description="N-acetyltransferase" evidence="1">
    <location>
        <begin position="1"/>
        <end position="155"/>
    </location>
</feature>
<dbReference type="GO" id="GO:0016747">
    <property type="term" value="F:acyltransferase activity, transferring groups other than amino-acyl groups"/>
    <property type="evidence" value="ECO:0007669"/>
    <property type="project" value="InterPro"/>
</dbReference>
<dbReference type="PROSITE" id="PS51186">
    <property type="entry name" value="GNAT"/>
    <property type="match status" value="1"/>
</dbReference>
<dbReference type="STRING" id="44009.RV01_GL000793"/>
<name>S1NMN9_9ENTE</name>
<dbReference type="PANTHER" id="PTHR43305:SF1">
    <property type="entry name" value="FAMILY N-ACETYLTRANSFERASE, PUTATIVE (AFU_ORTHOLOGUE AFUA_2G01380)-RELATED"/>
    <property type="match status" value="1"/>
</dbReference>
<comment type="caution">
    <text evidence="2">The sequence shown here is derived from an EMBL/GenBank/DDBJ whole genome shotgun (WGS) entry which is preliminary data.</text>
</comment>
<evidence type="ECO:0000313" key="2">
    <source>
        <dbReference type="EMBL" id="EOT41393.1"/>
    </source>
</evidence>
<sequence>MKIRSIKKEDDLSLAKIIRTNLEFYNLAIPGTAYYDPELNHLSHYYEKSPRRNYFVVIENNEIVGGVGIAEFQEDKNICELQKLYLSDKAKGKGYSHQLMTTALNFAAKAGYAAVYLESHHSLTAALRLYQKYDFKSLPAPLLPTAHNAMDCFLLREL</sequence>
<dbReference type="AlphaFoldDB" id="S1NMN9"/>
<dbReference type="SUPFAM" id="SSF55729">
    <property type="entry name" value="Acyl-CoA N-acyltransferases (Nat)"/>
    <property type="match status" value="1"/>
</dbReference>
<dbReference type="InterPro" id="IPR052777">
    <property type="entry name" value="Acetyltransferase_Enz"/>
</dbReference>